<sequence length="507" mass="58232">MELERSSGILLHITSLPSAFGIGDLGPEAYKFIDFLAASGNTYWQLLPLNPTYKKYNHSPYSSDSAFAGNPLLISPEDLEDEGYLNLKDFTASGLSASGKTDFEKARKFKEELLDAAFSAFKTKRKPGAYSSFARTHSYWLEDYALFRAISKDHTSAWSTWPVSLRDRKPAAIKKAKEELKEEIEKIKFIQFIFFSQWKKLITYAHKNGIKLIGDIPFYVTHDSADIWAHQSYFKLDSEKEPKFLSGVPPDYFSKTGQLWGTPVYDWEILKTKGYDWWIERIRQNLLLFDLVRLDHFRAFAAYWEVPAGEKTAVNGKWAKTPGTHFFKIVKEEFPKMPLIAEDLGSLDEPVYRLLEKYNFPGMKVLHFAFGEEKKKNPYLPFNHSPHSIVYTGTHDNNTSKGWYKEADIEAREHLEKFSGTKVTGKNVNEVLHRLALSSVSKLAVIPMQDILGLGSEGLMNIPGSTEGNWTWRMEEGKLKPVLRKKLKALNELYGRKEIPKKKRRKK</sequence>
<dbReference type="KEGG" id="afla:FHG64_00040"/>
<dbReference type="EC" id="2.4.1.25" evidence="3 10"/>
<dbReference type="Gene3D" id="3.20.20.80">
    <property type="entry name" value="Glycosidases"/>
    <property type="match status" value="1"/>
</dbReference>
<dbReference type="KEGG" id="afla:FHG64_18955"/>
<evidence type="ECO:0000256" key="9">
    <source>
        <dbReference type="ARBA" id="ARBA00031501"/>
    </source>
</evidence>
<evidence type="ECO:0000256" key="2">
    <source>
        <dbReference type="ARBA" id="ARBA00005684"/>
    </source>
</evidence>
<keyword evidence="6 10" id="KW-0808">Transferase</keyword>
<dbReference type="AlphaFoldDB" id="A0A5B7WZT1"/>
<dbReference type="NCBIfam" id="NF011079">
    <property type="entry name" value="PRK14508.1-2"/>
    <property type="match status" value="1"/>
</dbReference>
<keyword evidence="7 10" id="KW-0119">Carbohydrate metabolism</keyword>
<evidence type="ECO:0000256" key="6">
    <source>
        <dbReference type="ARBA" id="ARBA00022679"/>
    </source>
</evidence>
<dbReference type="Pfam" id="PF02446">
    <property type="entry name" value="Glyco_hydro_77"/>
    <property type="match status" value="1"/>
</dbReference>
<dbReference type="InterPro" id="IPR017853">
    <property type="entry name" value="GH"/>
</dbReference>
<dbReference type="RefSeq" id="WP_139064529.1">
    <property type="nucleotide sequence ID" value="NZ_CP040812.1"/>
</dbReference>
<dbReference type="EMBL" id="CP040812">
    <property type="protein sequence ID" value="QCY71305.1"/>
    <property type="molecule type" value="Genomic_DNA"/>
</dbReference>
<dbReference type="InterPro" id="IPR003385">
    <property type="entry name" value="Glyco_hydro_77"/>
</dbReference>
<comment type="catalytic activity">
    <reaction evidence="1 10">
        <text>Transfers a segment of a (1-&gt;4)-alpha-D-glucan to a new position in an acceptor, which may be glucose or a (1-&gt;4)-alpha-D-glucan.</text>
        <dbReference type="EC" id="2.4.1.25"/>
    </reaction>
</comment>
<dbReference type="GO" id="GO:0004134">
    <property type="term" value="F:4-alpha-glucanotransferase activity"/>
    <property type="evidence" value="ECO:0007669"/>
    <property type="project" value="UniProtKB-EC"/>
</dbReference>
<evidence type="ECO:0000313" key="11">
    <source>
        <dbReference type="EMBL" id="QCY67912.1"/>
    </source>
</evidence>
<evidence type="ECO:0000256" key="5">
    <source>
        <dbReference type="ARBA" id="ARBA00022676"/>
    </source>
</evidence>
<reference evidence="11 13" key="1">
    <citation type="submission" date="2019-06" db="EMBL/GenBank/DDBJ databases">
        <title>Complete genome sequence of Antarcticibacterium flavum KCTC 52984T from an Antarctic marine sediment.</title>
        <authorList>
            <person name="Lee Y.M."/>
            <person name="Shin S.C."/>
        </authorList>
    </citation>
    <scope>NUCLEOTIDE SEQUENCE [LARGE SCALE GENOMIC DNA]</scope>
    <source>
        <strain evidence="11 13">KCTC 52984</strain>
    </source>
</reference>
<dbReference type="CDD" id="cd00551">
    <property type="entry name" value="AmyAc_family"/>
    <property type="match status" value="1"/>
</dbReference>
<dbReference type="PANTHER" id="PTHR32438">
    <property type="entry name" value="4-ALPHA-GLUCANOTRANSFERASE DPE1, CHLOROPLASTIC/AMYLOPLASTIC"/>
    <property type="match status" value="1"/>
</dbReference>
<evidence type="ECO:0000256" key="10">
    <source>
        <dbReference type="RuleBase" id="RU361207"/>
    </source>
</evidence>
<comment type="similarity">
    <text evidence="2 10">Belongs to the disproportionating enzyme family.</text>
</comment>
<dbReference type="GO" id="GO:0005975">
    <property type="term" value="P:carbohydrate metabolic process"/>
    <property type="evidence" value="ECO:0007669"/>
    <property type="project" value="InterPro"/>
</dbReference>
<evidence type="ECO:0000256" key="7">
    <source>
        <dbReference type="ARBA" id="ARBA00023277"/>
    </source>
</evidence>
<dbReference type="SUPFAM" id="SSF51445">
    <property type="entry name" value="(Trans)glycosidases"/>
    <property type="match status" value="1"/>
</dbReference>
<protein>
    <recommendedName>
        <fullName evidence="4 10">4-alpha-glucanotransferase</fullName>
        <ecNumber evidence="3 10">2.4.1.25</ecNumber>
    </recommendedName>
    <alternativeName>
        <fullName evidence="8 10">Amylomaltase</fullName>
    </alternativeName>
    <alternativeName>
        <fullName evidence="9 10">Disproportionating enzyme</fullName>
    </alternativeName>
</protein>
<evidence type="ECO:0000313" key="12">
    <source>
        <dbReference type="EMBL" id="QCY71305.1"/>
    </source>
</evidence>
<gene>
    <name evidence="11" type="primary">malQ</name>
    <name evidence="11" type="ORF">FHG64_00040</name>
    <name evidence="12" type="ORF">FHG64_18955</name>
</gene>
<evidence type="ECO:0000256" key="1">
    <source>
        <dbReference type="ARBA" id="ARBA00000439"/>
    </source>
</evidence>
<dbReference type="EMBL" id="CP040812">
    <property type="protein sequence ID" value="QCY67912.1"/>
    <property type="molecule type" value="Genomic_DNA"/>
</dbReference>
<dbReference type="Proteomes" id="UP000309016">
    <property type="component" value="Chromosome"/>
</dbReference>
<evidence type="ECO:0000256" key="3">
    <source>
        <dbReference type="ARBA" id="ARBA00012560"/>
    </source>
</evidence>
<evidence type="ECO:0000256" key="8">
    <source>
        <dbReference type="ARBA" id="ARBA00031423"/>
    </source>
</evidence>
<keyword evidence="5 10" id="KW-0328">Glycosyltransferase</keyword>
<keyword evidence="13" id="KW-1185">Reference proteome</keyword>
<dbReference type="OrthoDB" id="9811841at2"/>
<name>A0A5B7WZT1_9FLAO</name>
<accession>A0A5B7WZT1</accession>
<evidence type="ECO:0000313" key="13">
    <source>
        <dbReference type="Proteomes" id="UP000309016"/>
    </source>
</evidence>
<dbReference type="NCBIfam" id="NF011080">
    <property type="entry name" value="PRK14508.1-3"/>
    <property type="match status" value="1"/>
</dbReference>
<proteinExistence type="inferred from homology"/>
<dbReference type="PANTHER" id="PTHR32438:SF5">
    <property type="entry name" value="4-ALPHA-GLUCANOTRANSFERASE DPE1, CHLOROPLASTIC_AMYLOPLASTIC"/>
    <property type="match status" value="1"/>
</dbReference>
<organism evidence="11 13">
    <name type="scientific">Antarcticibacterium flavum</name>
    <dbReference type="NCBI Taxonomy" id="2058175"/>
    <lineage>
        <taxon>Bacteria</taxon>
        <taxon>Pseudomonadati</taxon>
        <taxon>Bacteroidota</taxon>
        <taxon>Flavobacteriia</taxon>
        <taxon>Flavobacteriales</taxon>
        <taxon>Flavobacteriaceae</taxon>
        <taxon>Antarcticibacterium</taxon>
    </lineage>
</organism>
<evidence type="ECO:0000256" key="4">
    <source>
        <dbReference type="ARBA" id="ARBA00020295"/>
    </source>
</evidence>
<dbReference type="NCBIfam" id="TIGR00217">
    <property type="entry name" value="malQ"/>
    <property type="match status" value="1"/>
</dbReference>